<dbReference type="Proteomes" id="UP000824533">
    <property type="component" value="Linkage Group LG29"/>
</dbReference>
<organism evidence="1 2">
    <name type="scientific">Dendrolimus kikuchii</name>
    <dbReference type="NCBI Taxonomy" id="765133"/>
    <lineage>
        <taxon>Eukaryota</taxon>
        <taxon>Metazoa</taxon>
        <taxon>Ecdysozoa</taxon>
        <taxon>Arthropoda</taxon>
        <taxon>Hexapoda</taxon>
        <taxon>Insecta</taxon>
        <taxon>Pterygota</taxon>
        <taxon>Neoptera</taxon>
        <taxon>Endopterygota</taxon>
        <taxon>Lepidoptera</taxon>
        <taxon>Glossata</taxon>
        <taxon>Ditrysia</taxon>
        <taxon>Bombycoidea</taxon>
        <taxon>Lasiocampidae</taxon>
        <taxon>Dendrolimus</taxon>
    </lineage>
</organism>
<protein>
    <submittedName>
        <fullName evidence="1">Uncharacterized protein</fullName>
    </submittedName>
</protein>
<evidence type="ECO:0000313" key="1">
    <source>
        <dbReference type="EMBL" id="KAJ0170036.1"/>
    </source>
</evidence>
<name>A0ACC1CEQ8_9NEOP</name>
<gene>
    <name evidence="1" type="ORF">K1T71_014642</name>
</gene>
<reference evidence="1 2" key="1">
    <citation type="journal article" date="2021" name="Front. Genet.">
        <title>Chromosome-Level Genome Assembly Reveals Significant Gene Expansion in the Toll and IMD Signaling Pathways of Dendrolimus kikuchii.</title>
        <authorList>
            <person name="Zhou J."/>
            <person name="Wu P."/>
            <person name="Xiong Z."/>
            <person name="Liu N."/>
            <person name="Zhao N."/>
            <person name="Ji M."/>
            <person name="Qiu Y."/>
            <person name="Yang B."/>
        </authorList>
    </citation>
    <scope>NUCLEOTIDE SEQUENCE [LARGE SCALE GENOMIC DNA]</scope>
    <source>
        <strain evidence="1">Ann1</strain>
    </source>
</reference>
<accession>A0ACC1CEQ8</accession>
<evidence type="ECO:0000313" key="2">
    <source>
        <dbReference type="Proteomes" id="UP000824533"/>
    </source>
</evidence>
<proteinExistence type="predicted"/>
<sequence>MLVNSFTEVASRRKKKAGYYCPPDAPFLTTSNKKPSCDGAVPVSLTVHSQTPALRVEEAATPYLIVPEGPLPSREVLLRGPTTTR</sequence>
<keyword evidence="2" id="KW-1185">Reference proteome</keyword>
<comment type="caution">
    <text evidence="1">The sequence shown here is derived from an EMBL/GenBank/DDBJ whole genome shotgun (WGS) entry which is preliminary data.</text>
</comment>
<dbReference type="EMBL" id="CM034415">
    <property type="protein sequence ID" value="KAJ0170036.1"/>
    <property type="molecule type" value="Genomic_DNA"/>
</dbReference>